<dbReference type="OrthoDB" id="2241241at2759"/>
<feature type="transmembrane region" description="Helical" evidence="9">
    <location>
        <begin position="332"/>
        <end position="350"/>
    </location>
</feature>
<comment type="subcellular location">
    <subcellularLocation>
        <location evidence="1">Membrane</location>
        <topology evidence="1">Multi-pass membrane protein</topology>
    </subcellularLocation>
</comment>
<feature type="transmembrane region" description="Helical" evidence="9">
    <location>
        <begin position="370"/>
        <end position="388"/>
    </location>
</feature>
<feature type="transmembrane region" description="Helical" evidence="9">
    <location>
        <begin position="98"/>
        <end position="119"/>
    </location>
</feature>
<evidence type="ECO:0000256" key="3">
    <source>
        <dbReference type="ARBA" id="ARBA00022448"/>
    </source>
</evidence>
<feature type="region of interest" description="Disordered" evidence="8">
    <location>
        <begin position="1"/>
        <end position="25"/>
    </location>
</feature>
<keyword evidence="7 9" id="KW-0472">Membrane</keyword>
<feature type="transmembrane region" description="Helical" evidence="9">
    <location>
        <begin position="408"/>
        <end position="427"/>
    </location>
</feature>
<feature type="compositionally biased region" description="Basic and acidic residues" evidence="8">
    <location>
        <begin position="1"/>
        <end position="17"/>
    </location>
</feature>
<reference evidence="10 11" key="1">
    <citation type="journal article" date="2015" name="Fungal Genet. Biol.">
        <title>Evolution of novel wood decay mechanisms in Agaricales revealed by the genome sequences of Fistulina hepatica and Cylindrobasidium torrendii.</title>
        <authorList>
            <person name="Floudas D."/>
            <person name="Held B.W."/>
            <person name="Riley R."/>
            <person name="Nagy L.G."/>
            <person name="Koehler G."/>
            <person name="Ransdell A.S."/>
            <person name="Younus H."/>
            <person name="Chow J."/>
            <person name="Chiniquy J."/>
            <person name="Lipzen A."/>
            <person name="Tritt A."/>
            <person name="Sun H."/>
            <person name="Haridas S."/>
            <person name="LaButti K."/>
            <person name="Ohm R.A."/>
            <person name="Kues U."/>
            <person name="Blanchette R.A."/>
            <person name="Grigoriev I.V."/>
            <person name="Minto R.E."/>
            <person name="Hibbett D.S."/>
        </authorList>
    </citation>
    <scope>NUCLEOTIDE SEQUENCE [LARGE SCALE GENOMIC DNA]</scope>
    <source>
        <strain evidence="10 11">FP15055 ss-10</strain>
    </source>
</reference>
<evidence type="ECO:0000256" key="5">
    <source>
        <dbReference type="ARBA" id="ARBA00022989"/>
    </source>
</evidence>
<sequence>MPSSEKDTAPPSEKDSALFHQAPATDGPSVVVDTAVGRVIQSKGVVRMEAVSRAAKTNKTTIWAISLSVIVCAWAYSFDTATTSSYQPIVTSIYQEHSAGLATLGIATSIIGAVCKPFIAKFSDITSRPYTYVLVLVLYTMGYIIAAASQSISAYVVGSVFIALGASGIDLLNDIIVGDLTPLEWRGFVSSLLSMPFVINTWWSGKIVEVLATEEKWRWGYGMFAIIMPACLIPAIAVLIYLDKKAQKEGIINIASSNAARRIAREKGVYDPRGADEEVDVPVVSQGWWQAMKEGLVEIDAFGLLLLGFGWSLLLLPFSLKTYAVGKWHNPSMIAMMCVGGVLLFAYVGYEWKYAKFPSAPRRLLANKTFVMCIVIDSFYMISGQLRGLYYSSYVYIGKPWSVANWTYYNNTLTLALCIFGVVAGLIQRWTHRYKTLQIFGLCVKIIGIGILLQGGRASLSDGAMIASPILIGMGGAFSVVSSRVASQASVPHQDMALAISLLALWSKVGSAIGSAIAAVIWSAKMPTLLSEHIPHTPAGQSSGFGSPLYGQTANSTQLKTYFNSIRSIRVYNLDTPVRQGAIAAYRETLYYLLVPALALAFLPLIAACFQTDFYLGKSHNAVTNRATDGTVLGEQERPRGVDAPVADGAKGKLLRFWAGKPKPTTA</sequence>
<dbReference type="InterPro" id="IPR036259">
    <property type="entry name" value="MFS_trans_sf"/>
</dbReference>
<dbReference type="Gene3D" id="1.20.1250.20">
    <property type="entry name" value="MFS general substrate transporter like domains"/>
    <property type="match status" value="2"/>
</dbReference>
<keyword evidence="11" id="KW-1185">Reference proteome</keyword>
<dbReference type="Pfam" id="PF07690">
    <property type="entry name" value="MFS_1"/>
    <property type="match status" value="1"/>
</dbReference>
<protein>
    <submittedName>
        <fullName evidence="10">MFS general substrate transporter</fullName>
    </submittedName>
</protein>
<evidence type="ECO:0000256" key="4">
    <source>
        <dbReference type="ARBA" id="ARBA00022692"/>
    </source>
</evidence>
<comment type="similarity">
    <text evidence="2">Belongs to the major facilitator superfamily.</text>
</comment>
<evidence type="ECO:0000256" key="7">
    <source>
        <dbReference type="ARBA" id="ARBA00023136"/>
    </source>
</evidence>
<dbReference type="GO" id="GO:0006811">
    <property type="term" value="P:monoatomic ion transport"/>
    <property type="evidence" value="ECO:0007669"/>
    <property type="project" value="UniProtKB-KW"/>
</dbReference>
<dbReference type="GO" id="GO:0005886">
    <property type="term" value="C:plasma membrane"/>
    <property type="evidence" value="ECO:0007669"/>
    <property type="project" value="TreeGrafter"/>
</dbReference>
<keyword evidence="3" id="KW-0813">Transport</keyword>
<proteinExistence type="inferred from homology"/>
<feature type="transmembrane region" description="Helical" evidence="9">
    <location>
        <begin position="223"/>
        <end position="242"/>
    </location>
</feature>
<evidence type="ECO:0000256" key="1">
    <source>
        <dbReference type="ARBA" id="ARBA00004141"/>
    </source>
</evidence>
<evidence type="ECO:0000256" key="8">
    <source>
        <dbReference type="SAM" id="MobiDB-lite"/>
    </source>
</evidence>
<dbReference type="STRING" id="1314674.A0A0D7BL95"/>
<feature type="transmembrane region" description="Helical" evidence="9">
    <location>
        <begin position="439"/>
        <end position="460"/>
    </location>
</feature>
<evidence type="ECO:0000313" key="10">
    <source>
        <dbReference type="EMBL" id="KIY71323.1"/>
    </source>
</evidence>
<dbReference type="InterPro" id="IPR011701">
    <property type="entry name" value="MFS"/>
</dbReference>
<dbReference type="Proteomes" id="UP000054007">
    <property type="component" value="Unassembled WGS sequence"/>
</dbReference>
<dbReference type="EMBL" id="KN880456">
    <property type="protein sequence ID" value="KIY71323.1"/>
    <property type="molecule type" value="Genomic_DNA"/>
</dbReference>
<feature type="transmembrane region" description="Helical" evidence="9">
    <location>
        <begin position="466"/>
        <end position="486"/>
    </location>
</feature>
<evidence type="ECO:0000256" key="2">
    <source>
        <dbReference type="ARBA" id="ARBA00008335"/>
    </source>
</evidence>
<feature type="transmembrane region" description="Helical" evidence="9">
    <location>
        <begin position="301"/>
        <end position="320"/>
    </location>
</feature>
<evidence type="ECO:0000313" key="11">
    <source>
        <dbReference type="Proteomes" id="UP000054007"/>
    </source>
</evidence>
<dbReference type="AlphaFoldDB" id="A0A0D7BL95"/>
<dbReference type="GO" id="GO:0022857">
    <property type="term" value="F:transmembrane transporter activity"/>
    <property type="evidence" value="ECO:0007669"/>
    <property type="project" value="InterPro"/>
</dbReference>
<organism evidence="10 11">
    <name type="scientific">Cylindrobasidium torrendii FP15055 ss-10</name>
    <dbReference type="NCBI Taxonomy" id="1314674"/>
    <lineage>
        <taxon>Eukaryota</taxon>
        <taxon>Fungi</taxon>
        <taxon>Dikarya</taxon>
        <taxon>Basidiomycota</taxon>
        <taxon>Agaricomycotina</taxon>
        <taxon>Agaricomycetes</taxon>
        <taxon>Agaricomycetidae</taxon>
        <taxon>Agaricales</taxon>
        <taxon>Marasmiineae</taxon>
        <taxon>Physalacriaceae</taxon>
        <taxon>Cylindrobasidium</taxon>
    </lineage>
</organism>
<accession>A0A0D7BL95</accession>
<dbReference type="PANTHER" id="PTHR23501">
    <property type="entry name" value="MAJOR FACILITATOR SUPERFAMILY"/>
    <property type="match status" value="1"/>
</dbReference>
<evidence type="ECO:0000256" key="9">
    <source>
        <dbReference type="SAM" id="Phobius"/>
    </source>
</evidence>
<dbReference type="SUPFAM" id="SSF103473">
    <property type="entry name" value="MFS general substrate transporter"/>
    <property type="match status" value="1"/>
</dbReference>
<dbReference type="PANTHER" id="PTHR23501:SF58">
    <property type="entry name" value="LOW AFFINITY HEME TRANSPORTER STR3"/>
    <property type="match status" value="1"/>
</dbReference>
<keyword evidence="5 9" id="KW-1133">Transmembrane helix</keyword>
<feature type="transmembrane region" description="Helical" evidence="9">
    <location>
        <begin position="61"/>
        <end position="78"/>
    </location>
</feature>
<feature type="transmembrane region" description="Helical" evidence="9">
    <location>
        <begin position="131"/>
        <end position="148"/>
    </location>
</feature>
<name>A0A0D7BL95_9AGAR</name>
<keyword evidence="4 9" id="KW-0812">Transmembrane</keyword>
<feature type="transmembrane region" description="Helical" evidence="9">
    <location>
        <begin position="498"/>
        <end position="522"/>
    </location>
</feature>
<dbReference type="FunFam" id="1.20.1250.20:FF:000197">
    <property type="entry name" value="Siderophore iron transporter 1"/>
    <property type="match status" value="1"/>
</dbReference>
<gene>
    <name evidence="10" type="ORF">CYLTODRAFT_419008</name>
</gene>
<feature type="transmembrane region" description="Helical" evidence="9">
    <location>
        <begin position="590"/>
        <end position="610"/>
    </location>
</feature>
<keyword evidence="6" id="KW-0406">Ion transport</keyword>
<evidence type="ECO:0000256" key="6">
    <source>
        <dbReference type="ARBA" id="ARBA00023065"/>
    </source>
</evidence>